<evidence type="ECO:0000313" key="3">
    <source>
        <dbReference type="EMBL" id="ODV83306.1"/>
    </source>
</evidence>
<reference evidence="4" key="1">
    <citation type="submission" date="2016-04" db="EMBL/GenBank/DDBJ databases">
        <title>Comparative genomics of biotechnologically important yeasts.</title>
        <authorList>
            <consortium name="DOE Joint Genome Institute"/>
            <person name="Riley R."/>
            <person name="Haridas S."/>
            <person name="Wolfe K.H."/>
            <person name="Lopes M.R."/>
            <person name="Hittinger C.T."/>
            <person name="Goker M."/>
            <person name="Salamov A."/>
            <person name="Wisecaver J."/>
            <person name="Long T.M."/>
            <person name="Aerts A.L."/>
            <person name="Barry K."/>
            <person name="Choi C."/>
            <person name="Clum A."/>
            <person name="Coughlan A.Y."/>
            <person name="Deshpande S."/>
            <person name="Douglass A.P."/>
            <person name="Hanson S.J."/>
            <person name="Klenk H.-P."/>
            <person name="Labutti K."/>
            <person name="Lapidus A."/>
            <person name="Lindquist E."/>
            <person name="Lipzen A."/>
            <person name="Meier-Kolthoff J.P."/>
            <person name="Ohm R.A."/>
            <person name="Otillar R.P."/>
            <person name="Pangilinan J."/>
            <person name="Peng Y."/>
            <person name="Rokas A."/>
            <person name="Rosa C.A."/>
            <person name="Scheuner C."/>
            <person name="Sibirny A.A."/>
            <person name="Slot J.C."/>
            <person name="Stielow J.B."/>
            <person name="Sun H."/>
            <person name="Kurtzman C.P."/>
            <person name="Blackwell M."/>
            <person name="Grigoriev I.V."/>
            <person name="Jeffries T.W."/>
        </authorList>
    </citation>
    <scope>NUCLEOTIDE SEQUENCE [LARGE SCALE GENOMIC DNA]</scope>
    <source>
        <strain evidence="4">NRRL YB-2248</strain>
    </source>
</reference>
<feature type="compositionally biased region" description="Low complexity" evidence="1">
    <location>
        <begin position="520"/>
        <end position="534"/>
    </location>
</feature>
<accession>A0A1E4SUX9</accession>
<dbReference type="GO" id="GO:0004843">
    <property type="term" value="F:cysteine-type deubiquitinase activity"/>
    <property type="evidence" value="ECO:0007669"/>
    <property type="project" value="InterPro"/>
</dbReference>
<feature type="region of interest" description="Disordered" evidence="1">
    <location>
        <begin position="500"/>
        <end position="544"/>
    </location>
</feature>
<feature type="compositionally biased region" description="Basic and acidic residues" evidence="1">
    <location>
        <begin position="320"/>
        <end position="338"/>
    </location>
</feature>
<gene>
    <name evidence="3" type="ORF">CANARDRAFT_185435</name>
</gene>
<dbReference type="PROSITE" id="PS00973">
    <property type="entry name" value="USP_2"/>
    <property type="match status" value="1"/>
</dbReference>
<dbReference type="InterPro" id="IPR028889">
    <property type="entry name" value="USP"/>
</dbReference>
<dbReference type="InterPro" id="IPR018200">
    <property type="entry name" value="USP_CS"/>
</dbReference>
<protein>
    <recommendedName>
        <fullName evidence="2">USP domain-containing protein</fullName>
    </recommendedName>
</protein>
<dbReference type="EMBL" id="KV453865">
    <property type="protein sequence ID" value="ODV83306.1"/>
    <property type="molecule type" value="Genomic_DNA"/>
</dbReference>
<proteinExistence type="predicted"/>
<dbReference type="Pfam" id="PF00443">
    <property type="entry name" value="UCH"/>
    <property type="match status" value="1"/>
</dbReference>
<dbReference type="Proteomes" id="UP000094801">
    <property type="component" value="Unassembled WGS sequence"/>
</dbReference>
<evidence type="ECO:0000256" key="1">
    <source>
        <dbReference type="SAM" id="MobiDB-lite"/>
    </source>
</evidence>
<dbReference type="PANTHER" id="PTHR24006">
    <property type="entry name" value="UBIQUITIN CARBOXYL-TERMINAL HYDROLASE"/>
    <property type="match status" value="1"/>
</dbReference>
<evidence type="ECO:0000313" key="4">
    <source>
        <dbReference type="Proteomes" id="UP000094801"/>
    </source>
</evidence>
<feature type="region of interest" description="Disordered" evidence="1">
    <location>
        <begin position="320"/>
        <end position="403"/>
    </location>
</feature>
<evidence type="ECO:0000259" key="2">
    <source>
        <dbReference type="PROSITE" id="PS50235"/>
    </source>
</evidence>
<dbReference type="PROSITE" id="PS50235">
    <property type="entry name" value="USP_3"/>
    <property type="match status" value="1"/>
</dbReference>
<feature type="compositionally biased region" description="Acidic residues" evidence="1">
    <location>
        <begin position="358"/>
        <end position="388"/>
    </location>
</feature>
<dbReference type="SUPFAM" id="SSF54001">
    <property type="entry name" value="Cysteine proteinases"/>
    <property type="match status" value="1"/>
</dbReference>
<feature type="compositionally biased region" description="Polar residues" evidence="1">
    <location>
        <begin position="509"/>
        <end position="519"/>
    </location>
</feature>
<sequence length="587" mass="66734">TKRPDRYTTGLINMTTDCFANSTMQALSSLPELNKYLNCIVRIHSNLKKTTNDKVVPKLVLHLALVDLMSKLQEIIFSNRVISVWDFLHVLEKIYNSRISRNQHDAHELLQLILETLLIEYNNLKKVFEKGKDEDDIFPDFPFSSELYSGLRCMRCGKKSSINYNPMMILSLAVPQEISIDLESLLKRSESETIDDYSCLRCMINFILNDVKKRSDFSAEELKYLEELKDGSEKDELLINDDLDSKLEKYIKSYPGIKDPSLKSAVHKQTSIIIPPRILPIHLSRSIFLDTHAWRNSCNVNFGEYLTLKVDSKELEAYKRHEEEKASDKNEKDTKASDEFNEDANSDDDEVVLSNSSDENDPDDDSLEVDDDDENEEEEEEEDDDDEDKAAGGLTSTSTLVNDEKPGFKTYRYKLKAVIRHQGSHQLGHYECYKRKPVFYKNAITGEFYKKFPELTDSRLVRQEGILSAITNNNANGNKVETAKTRRRASSNFSRFRSRVSSLVGGSRPTTLPNGDLNESATSNSSTTISSLNNGSGGKSGVKDKKLASSVKHPFWRISDSKITEFAGLDVLADSKAVYMIFYELVD</sequence>
<dbReference type="GO" id="GO:0005829">
    <property type="term" value="C:cytosol"/>
    <property type="evidence" value="ECO:0007669"/>
    <property type="project" value="TreeGrafter"/>
</dbReference>
<dbReference type="AlphaFoldDB" id="A0A1E4SUX9"/>
<dbReference type="InterPro" id="IPR050164">
    <property type="entry name" value="Peptidase_C19"/>
</dbReference>
<dbReference type="STRING" id="983967.A0A1E4SUX9"/>
<feature type="domain" description="USP" evidence="2">
    <location>
        <begin position="9"/>
        <end position="586"/>
    </location>
</feature>
<dbReference type="GO" id="GO:0005634">
    <property type="term" value="C:nucleus"/>
    <property type="evidence" value="ECO:0007669"/>
    <property type="project" value="TreeGrafter"/>
</dbReference>
<keyword evidence="4" id="KW-1185">Reference proteome</keyword>
<dbReference type="InterPro" id="IPR038765">
    <property type="entry name" value="Papain-like_cys_pep_sf"/>
</dbReference>
<dbReference type="Gene3D" id="3.90.70.10">
    <property type="entry name" value="Cysteine proteinases"/>
    <property type="match status" value="1"/>
</dbReference>
<feature type="non-terminal residue" evidence="3">
    <location>
        <position position="587"/>
    </location>
</feature>
<feature type="compositionally biased region" description="Acidic residues" evidence="1">
    <location>
        <begin position="339"/>
        <end position="351"/>
    </location>
</feature>
<name>A0A1E4SUX9_9ASCO</name>
<feature type="non-terminal residue" evidence="3">
    <location>
        <position position="1"/>
    </location>
</feature>
<organism evidence="3 4">
    <name type="scientific">[Candida] arabinofermentans NRRL YB-2248</name>
    <dbReference type="NCBI Taxonomy" id="983967"/>
    <lineage>
        <taxon>Eukaryota</taxon>
        <taxon>Fungi</taxon>
        <taxon>Dikarya</taxon>
        <taxon>Ascomycota</taxon>
        <taxon>Saccharomycotina</taxon>
        <taxon>Pichiomycetes</taxon>
        <taxon>Pichiales</taxon>
        <taxon>Pichiaceae</taxon>
        <taxon>Ogataea</taxon>
        <taxon>Ogataea/Candida clade</taxon>
    </lineage>
</organism>
<dbReference type="GO" id="GO:0016579">
    <property type="term" value="P:protein deubiquitination"/>
    <property type="evidence" value="ECO:0007669"/>
    <property type="project" value="InterPro"/>
</dbReference>
<dbReference type="InterPro" id="IPR001394">
    <property type="entry name" value="Peptidase_C19_UCH"/>
</dbReference>
<dbReference type="OrthoDB" id="2248014at2759"/>